<accession>A0A1Q5UFM2</accession>
<evidence type="ECO:0000313" key="4">
    <source>
        <dbReference type="Proteomes" id="UP000186955"/>
    </source>
</evidence>
<organism evidence="3 4">
    <name type="scientific">Penicillium subrubescens</name>
    <dbReference type="NCBI Taxonomy" id="1316194"/>
    <lineage>
        <taxon>Eukaryota</taxon>
        <taxon>Fungi</taxon>
        <taxon>Dikarya</taxon>
        <taxon>Ascomycota</taxon>
        <taxon>Pezizomycotina</taxon>
        <taxon>Eurotiomycetes</taxon>
        <taxon>Eurotiomycetidae</taxon>
        <taxon>Eurotiales</taxon>
        <taxon>Aspergillaceae</taxon>
        <taxon>Penicillium</taxon>
    </lineage>
</organism>
<comment type="caution">
    <text evidence="3">The sequence shown here is derived from an EMBL/GenBank/DDBJ whole genome shotgun (WGS) entry which is preliminary data.</text>
</comment>
<proteinExistence type="predicted"/>
<sequence length="356" mass="40420">MSTSTLPSQPLPNETGQPAEPRARGSTTDGLGLDLDAPATTRTPWPERLRELSHLAASSPGTVYIESETEETIHAHLDAVEAILRDPRPALTREIGKCRRRSPGGKASVNVAERKTMTEELEEEKPVLEQENGVDHVAVLAQLMALLREVTLLNGEVERRREESREIRDLFEERCRGLSRTIAELEDEVLELQSDLVEDAVELEGIQGTVHGLHDWIDRIRKEQKLVQTSRTLAYQKSRRSWIGRKGKEDRAVETDSEMMLEGLNAWMRGWRDVEEGFQVRARARQTRRNQRQAQLFQAGEKIGPTQQKVKMTFRWDVIEWLALMRYGPSVALPRGLCVEINPKAPGLVAAWTQRE</sequence>
<evidence type="ECO:0000256" key="2">
    <source>
        <dbReference type="SAM" id="MobiDB-lite"/>
    </source>
</evidence>
<dbReference type="EMBL" id="MNBE01000293">
    <property type="protein sequence ID" value="OKP11277.1"/>
    <property type="molecule type" value="Genomic_DNA"/>
</dbReference>
<keyword evidence="1" id="KW-0175">Coiled coil</keyword>
<reference evidence="3 4" key="1">
    <citation type="submission" date="2016-10" db="EMBL/GenBank/DDBJ databases">
        <title>Genome sequence of the ascomycete fungus Penicillium subrubescens.</title>
        <authorList>
            <person name="De Vries R.P."/>
            <person name="Peng M."/>
            <person name="Dilokpimol A."/>
            <person name="Hilden K."/>
            <person name="Makela M.R."/>
            <person name="Grigoriev I."/>
            <person name="Riley R."/>
            <person name="Granchi Z."/>
        </authorList>
    </citation>
    <scope>NUCLEOTIDE SEQUENCE [LARGE SCALE GENOMIC DNA]</scope>
    <source>
        <strain evidence="3 4">CBS 132785</strain>
    </source>
</reference>
<feature type="coiled-coil region" evidence="1">
    <location>
        <begin position="168"/>
        <end position="202"/>
    </location>
</feature>
<dbReference type="Proteomes" id="UP000186955">
    <property type="component" value="Unassembled WGS sequence"/>
</dbReference>
<name>A0A1Q5UFM2_9EURO</name>
<protein>
    <submittedName>
        <fullName evidence="3">Uncharacterized protein</fullName>
    </submittedName>
</protein>
<dbReference type="AlphaFoldDB" id="A0A1Q5UFM2"/>
<gene>
    <name evidence="3" type="ORF">PENSUB_3299</name>
</gene>
<feature type="region of interest" description="Disordered" evidence="2">
    <location>
        <begin position="1"/>
        <end position="45"/>
    </location>
</feature>
<evidence type="ECO:0000313" key="3">
    <source>
        <dbReference type="EMBL" id="OKP11277.1"/>
    </source>
</evidence>
<keyword evidence="4" id="KW-1185">Reference proteome</keyword>
<feature type="compositionally biased region" description="Polar residues" evidence="2">
    <location>
        <begin position="1"/>
        <end position="16"/>
    </location>
</feature>
<evidence type="ECO:0000256" key="1">
    <source>
        <dbReference type="SAM" id="Coils"/>
    </source>
</evidence>
<dbReference type="STRING" id="1316194.A0A1Q5UFM2"/>